<sequence>MFRLAPGQLRGIAVISGAERPPGVEDLDYPGVCALLTEHAAIVVPEDGPQVIAPCEAGYALIALADPHGRKLTAVTIETDKAREAISRWRDGIPYGDDFALTNDTIVAYVRGWPVPTVANPELDVTDPRDQ</sequence>
<dbReference type="Proteomes" id="UP000282674">
    <property type="component" value="Unassembled WGS sequence"/>
</dbReference>
<gene>
    <name evidence="1" type="ORF">EBO15_20740</name>
</gene>
<name>A0A3M2LXC2_9ACTN</name>
<dbReference type="EMBL" id="RFFG01000036">
    <property type="protein sequence ID" value="RMI42081.1"/>
    <property type="molecule type" value="Genomic_DNA"/>
</dbReference>
<dbReference type="AlphaFoldDB" id="A0A3M2LXC2"/>
<reference evidence="1 2" key="1">
    <citation type="submission" date="2018-10" db="EMBL/GenBank/DDBJ databases">
        <title>Isolation from soil.</title>
        <authorList>
            <person name="Hu J."/>
        </authorList>
    </citation>
    <scope>NUCLEOTIDE SEQUENCE [LARGE SCALE GENOMIC DNA]</scope>
    <source>
        <strain evidence="1 2">NEAU-Ht49</strain>
    </source>
</reference>
<evidence type="ECO:0000313" key="2">
    <source>
        <dbReference type="Proteomes" id="UP000282674"/>
    </source>
</evidence>
<organism evidence="1 2">
    <name type="scientific">Actinomadura harenae</name>
    <dbReference type="NCBI Taxonomy" id="2483351"/>
    <lineage>
        <taxon>Bacteria</taxon>
        <taxon>Bacillati</taxon>
        <taxon>Actinomycetota</taxon>
        <taxon>Actinomycetes</taxon>
        <taxon>Streptosporangiales</taxon>
        <taxon>Thermomonosporaceae</taxon>
        <taxon>Actinomadura</taxon>
    </lineage>
</organism>
<evidence type="ECO:0000313" key="1">
    <source>
        <dbReference type="EMBL" id="RMI42081.1"/>
    </source>
</evidence>
<comment type="caution">
    <text evidence="1">The sequence shown here is derived from an EMBL/GenBank/DDBJ whole genome shotgun (WGS) entry which is preliminary data.</text>
</comment>
<accession>A0A3M2LXC2</accession>
<protein>
    <submittedName>
        <fullName evidence="1">Uncharacterized protein</fullName>
    </submittedName>
</protein>
<proteinExistence type="predicted"/>
<keyword evidence="2" id="KW-1185">Reference proteome</keyword>